<protein>
    <submittedName>
        <fullName evidence="1">Uncharacterized protein</fullName>
    </submittedName>
</protein>
<comment type="caution">
    <text evidence="1">The sequence shown here is derived from an EMBL/GenBank/DDBJ whole genome shotgun (WGS) entry which is preliminary data.</text>
</comment>
<dbReference type="AlphaFoldDB" id="X1LM86"/>
<sequence length="64" mass="7267">MGLFKRSINSDEYEKLAKRITDVEAGLDRLVAKFMSLRGLIHRKKLDQGLEETDNGEDLKGGYP</sequence>
<gene>
    <name evidence="1" type="ORF">S06H3_23393</name>
</gene>
<name>X1LM86_9ZZZZ</name>
<accession>X1LM86</accession>
<dbReference type="EMBL" id="BARV01012705">
    <property type="protein sequence ID" value="GAI06946.1"/>
    <property type="molecule type" value="Genomic_DNA"/>
</dbReference>
<organism evidence="1">
    <name type="scientific">marine sediment metagenome</name>
    <dbReference type="NCBI Taxonomy" id="412755"/>
    <lineage>
        <taxon>unclassified sequences</taxon>
        <taxon>metagenomes</taxon>
        <taxon>ecological metagenomes</taxon>
    </lineage>
</organism>
<proteinExistence type="predicted"/>
<reference evidence="1" key="1">
    <citation type="journal article" date="2014" name="Front. Microbiol.">
        <title>High frequency of phylogenetically diverse reductive dehalogenase-homologous genes in deep subseafloor sedimentary metagenomes.</title>
        <authorList>
            <person name="Kawai M."/>
            <person name="Futagami T."/>
            <person name="Toyoda A."/>
            <person name="Takaki Y."/>
            <person name="Nishi S."/>
            <person name="Hori S."/>
            <person name="Arai W."/>
            <person name="Tsubouchi T."/>
            <person name="Morono Y."/>
            <person name="Uchiyama I."/>
            <person name="Ito T."/>
            <person name="Fujiyama A."/>
            <person name="Inagaki F."/>
            <person name="Takami H."/>
        </authorList>
    </citation>
    <scope>NUCLEOTIDE SEQUENCE</scope>
    <source>
        <strain evidence="1">Expedition CK06-06</strain>
    </source>
</reference>
<evidence type="ECO:0000313" key="1">
    <source>
        <dbReference type="EMBL" id="GAI06946.1"/>
    </source>
</evidence>